<dbReference type="RefSeq" id="WP_085514107.1">
    <property type="nucleotide sequence ID" value="NZ_FXAP01000007.1"/>
</dbReference>
<comment type="caution">
    <text evidence="2">The sequence shown here is derived from an EMBL/GenBank/DDBJ whole genome shotgun (WGS) entry which is preliminary data.</text>
</comment>
<feature type="transmembrane region" description="Helical" evidence="1">
    <location>
        <begin position="40"/>
        <end position="62"/>
    </location>
</feature>
<keyword evidence="1" id="KW-0812">Transmembrane</keyword>
<sequence>MAKATADMIEISDVNALGATRTAKSVLGDKKGLSTSIPEALGAIVLGMILLGGAAFGVGAAINYGQDSGAESDLESVKAAQTLYQAKNATYGTKAQLTSGSDPAMANSDKGSWDVAVTANNFCAISKSKGVSGTTYWITAKTGKAVTTMPTAAEAGVACPTIPAKP</sequence>
<dbReference type="EMBL" id="RKHL01000002">
    <property type="protein sequence ID" value="ROR76114.1"/>
    <property type="molecule type" value="Genomic_DNA"/>
</dbReference>
<name>A0A3N2BM46_9MICO</name>
<evidence type="ECO:0000256" key="1">
    <source>
        <dbReference type="SAM" id="Phobius"/>
    </source>
</evidence>
<organism evidence="2 3">
    <name type="scientific">Plantibacter flavus</name>
    <dbReference type="NCBI Taxonomy" id="150123"/>
    <lineage>
        <taxon>Bacteria</taxon>
        <taxon>Bacillati</taxon>
        <taxon>Actinomycetota</taxon>
        <taxon>Actinomycetes</taxon>
        <taxon>Micrococcales</taxon>
        <taxon>Microbacteriaceae</taxon>
        <taxon>Plantibacter</taxon>
    </lineage>
</organism>
<evidence type="ECO:0000313" key="2">
    <source>
        <dbReference type="EMBL" id="ROR76114.1"/>
    </source>
</evidence>
<keyword evidence="1" id="KW-1133">Transmembrane helix</keyword>
<keyword evidence="3" id="KW-1185">Reference proteome</keyword>
<proteinExistence type="predicted"/>
<keyword evidence="1" id="KW-0472">Membrane</keyword>
<accession>A0A3N2BM46</accession>
<evidence type="ECO:0000313" key="3">
    <source>
        <dbReference type="Proteomes" id="UP000266915"/>
    </source>
</evidence>
<dbReference type="Proteomes" id="UP000266915">
    <property type="component" value="Unassembled WGS sequence"/>
</dbReference>
<gene>
    <name evidence="2" type="ORF">EDD42_4067</name>
</gene>
<reference evidence="2 3" key="1">
    <citation type="submission" date="2018-11" db="EMBL/GenBank/DDBJ databases">
        <title>Sequencing the genomes of 1000 actinobacteria strains.</title>
        <authorList>
            <person name="Klenk H.-P."/>
        </authorList>
    </citation>
    <scope>NUCLEOTIDE SEQUENCE [LARGE SCALE GENOMIC DNA]</scope>
    <source>
        <strain evidence="2 3">DSM 14012</strain>
    </source>
</reference>
<dbReference type="AlphaFoldDB" id="A0A3N2BM46"/>
<protein>
    <submittedName>
        <fullName evidence="2">Uncharacterized protein</fullName>
    </submittedName>
</protein>